<dbReference type="AlphaFoldDB" id="D6RPU6"/>
<protein>
    <submittedName>
        <fullName evidence="1">Uncharacterized protein</fullName>
    </submittedName>
</protein>
<dbReference type="HOGENOM" id="CLU_1586396_0_0_1"/>
<dbReference type="VEuPathDB" id="FungiDB:CC1G_15229"/>
<dbReference type="RefSeq" id="XP_002910593.1">
    <property type="nucleotide sequence ID" value="XM_002910547.1"/>
</dbReference>
<name>D6RPU6_COPC7</name>
<dbReference type="EMBL" id="AACS02000009">
    <property type="protein sequence ID" value="EFI27099.1"/>
    <property type="molecule type" value="Genomic_DNA"/>
</dbReference>
<keyword evidence="2" id="KW-1185">Reference proteome</keyword>
<dbReference type="KEGG" id="cci:CC1G_15229"/>
<dbReference type="OrthoDB" id="2686356at2759"/>
<sequence length="168" mass="18764">MSTYLHAIGGTTTCAVPSGGSRFCHSVSPYGHNVTWHGAVNGVSYAQSNCANVADGGVLWVLNINNCKFLNPWFPHWHFMEAQMLPWGNENLIVTIRNNPSMYFKNAHRYSSSRRPDSYYCTYLLPRVYVVNPIRILQLPASMASVKVGMPFENCVDLSGCPDANFVR</sequence>
<dbReference type="GeneID" id="9379385"/>
<dbReference type="Proteomes" id="UP000001861">
    <property type="component" value="Unassembled WGS sequence"/>
</dbReference>
<organism evidence="1 2">
    <name type="scientific">Coprinopsis cinerea (strain Okayama-7 / 130 / ATCC MYA-4618 / FGSC 9003)</name>
    <name type="common">Inky cap fungus</name>
    <name type="synonym">Hormographiella aspergillata</name>
    <dbReference type="NCBI Taxonomy" id="240176"/>
    <lineage>
        <taxon>Eukaryota</taxon>
        <taxon>Fungi</taxon>
        <taxon>Dikarya</taxon>
        <taxon>Basidiomycota</taxon>
        <taxon>Agaricomycotina</taxon>
        <taxon>Agaricomycetes</taxon>
        <taxon>Agaricomycetidae</taxon>
        <taxon>Agaricales</taxon>
        <taxon>Agaricineae</taxon>
        <taxon>Psathyrellaceae</taxon>
        <taxon>Coprinopsis</taxon>
    </lineage>
</organism>
<evidence type="ECO:0000313" key="1">
    <source>
        <dbReference type="EMBL" id="EFI27099.1"/>
    </source>
</evidence>
<gene>
    <name evidence="1" type="ORF">CC1G_15229</name>
</gene>
<evidence type="ECO:0000313" key="2">
    <source>
        <dbReference type="Proteomes" id="UP000001861"/>
    </source>
</evidence>
<accession>D6RPU6</accession>
<reference evidence="1 2" key="1">
    <citation type="journal article" date="2010" name="Proc. Natl. Acad. Sci. U.S.A.">
        <title>Insights into evolution of multicellular fungi from the assembled chromosomes of the mushroom Coprinopsis cinerea (Coprinus cinereus).</title>
        <authorList>
            <person name="Stajich J.E."/>
            <person name="Wilke S.K."/>
            <person name="Ahren D."/>
            <person name="Au C.H."/>
            <person name="Birren B.W."/>
            <person name="Borodovsky M."/>
            <person name="Burns C."/>
            <person name="Canback B."/>
            <person name="Casselton L.A."/>
            <person name="Cheng C.K."/>
            <person name="Deng J."/>
            <person name="Dietrich F.S."/>
            <person name="Fargo D.C."/>
            <person name="Farman M.L."/>
            <person name="Gathman A.C."/>
            <person name="Goldberg J."/>
            <person name="Guigo R."/>
            <person name="Hoegger P.J."/>
            <person name="Hooker J.B."/>
            <person name="Huggins A."/>
            <person name="James T.Y."/>
            <person name="Kamada T."/>
            <person name="Kilaru S."/>
            <person name="Kodira C."/>
            <person name="Kues U."/>
            <person name="Kupfer D."/>
            <person name="Kwan H.S."/>
            <person name="Lomsadze A."/>
            <person name="Li W."/>
            <person name="Lilly W.W."/>
            <person name="Ma L.J."/>
            <person name="Mackey A.J."/>
            <person name="Manning G."/>
            <person name="Martin F."/>
            <person name="Muraguchi H."/>
            <person name="Natvig D.O."/>
            <person name="Palmerini H."/>
            <person name="Ramesh M.A."/>
            <person name="Rehmeyer C.J."/>
            <person name="Roe B.A."/>
            <person name="Shenoy N."/>
            <person name="Stanke M."/>
            <person name="Ter-Hovhannisyan V."/>
            <person name="Tunlid A."/>
            <person name="Velagapudi R."/>
            <person name="Vision T.J."/>
            <person name="Zeng Q."/>
            <person name="Zolan M.E."/>
            <person name="Pukkila P.J."/>
        </authorList>
    </citation>
    <scope>NUCLEOTIDE SEQUENCE [LARGE SCALE GENOMIC DNA]</scope>
    <source>
        <strain evidence="2">Okayama-7 / 130 / ATCC MYA-4618 / FGSC 9003</strain>
    </source>
</reference>
<dbReference type="InParanoid" id="D6RPU6"/>
<comment type="caution">
    <text evidence="1">The sequence shown here is derived from an EMBL/GenBank/DDBJ whole genome shotgun (WGS) entry which is preliminary data.</text>
</comment>
<proteinExistence type="predicted"/>